<keyword evidence="15" id="KW-1185">Reference proteome</keyword>
<proteinExistence type="inferred from homology"/>
<keyword evidence="9 12" id="KW-0811">Translocation</keyword>
<organism evidence="14 15">
    <name type="scientific">Conoideocrella luteorostrata</name>
    <dbReference type="NCBI Taxonomy" id="1105319"/>
    <lineage>
        <taxon>Eukaryota</taxon>
        <taxon>Fungi</taxon>
        <taxon>Dikarya</taxon>
        <taxon>Ascomycota</taxon>
        <taxon>Pezizomycotina</taxon>
        <taxon>Sordariomycetes</taxon>
        <taxon>Hypocreomycetidae</taxon>
        <taxon>Hypocreales</taxon>
        <taxon>Clavicipitaceae</taxon>
        <taxon>Conoideocrella</taxon>
    </lineage>
</organism>
<keyword evidence="5 12" id="KW-0999">Mitochondrion inner membrane</keyword>
<keyword evidence="10 12" id="KW-0496">Mitochondrion</keyword>
<dbReference type="Proteomes" id="UP001251528">
    <property type="component" value="Unassembled WGS sequence"/>
</dbReference>
<evidence type="ECO:0000256" key="10">
    <source>
        <dbReference type="ARBA" id="ARBA00023128"/>
    </source>
</evidence>
<evidence type="ECO:0000313" key="15">
    <source>
        <dbReference type="Proteomes" id="UP001251528"/>
    </source>
</evidence>
<keyword evidence="7" id="KW-0809">Transit peptide</keyword>
<accession>A0AAJ0G270</accession>
<dbReference type="EMBL" id="JASWJB010000012">
    <property type="protein sequence ID" value="KAK2612749.1"/>
    <property type="molecule type" value="Genomic_DNA"/>
</dbReference>
<feature type="transmembrane region" description="Helical" evidence="12">
    <location>
        <begin position="179"/>
        <end position="201"/>
    </location>
</feature>
<feature type="region of interest" description="Disordered" evidence="13">
    <location>
        <begin position="47"/>
        <end position="75"/>
    </location>
</feature>
<evidence type="ECO:0000256" key="5">
    <source>
        <dbReference type="ARBA" id="ARBA00022792"/>
    </source>
</evidence>
<evidence type="ECO:0000256" key="11">
    <source>
        <dbReference type="ARBA" id="ARBA00023136"/>
    </source>
</evidence>
<evidence type="ECO:0000256" key="2">
    <source>
        <dbReference type="ARBA" id="ARBA00006837"/>
    </source>
</evidence>
<dbReference type="GO" id="GO:0030150">
    <property type="term" value="P:protein import into mitochondrial matrix"/>
    <property type="evidence" value="ECO:0007669"/>
    <property type="project" value="UniProtKB-UniRule"/>
</dbReference>
<dbReference type="AlphaFoldDB" id="A0AAJ0G270"/>
<evidence type="ECO:0000256" key="1">
    <source>
        <dbReference type="ARBA" id="ARBA00004448"/>
    </source>
</evidence>
<evidence type="ECO:0000256" key="12">
    <source>
        <dbReference type="RuleBase" id="RU367146"/>
    </source>
</evidence>
<keyword evidence="6 12" id="KW-0653">Protein transport</keyword>
<evidence type="ECO:0000256" key="13">
    <source>
        <dbReference type="SAM" id="MobiDB-lite"/>
    </source>
</evidence>
<comment type="function">
    <text evidence="12">Component of the PAM complex, a complex required for the translocation of transit peptide-containing proteins from the inner membrane into the mitochondrial matrix in an ATP-dependent manner.</text>
</comment>
<keyword evidence="11 12" id="KW-0472">Membrane</keyword>
<dbReference type="PANTHER" id="PTHR28021:SF1">
    <property type="entry name" value="PRESEQUENCE TRANSLOCATED-ASSOCIATED MOTOR SUBUNIT PAM17, MITOCHONDRIAL"/>
    <property type="match status" value="1"/>
</dbReference>
<gene>
    <name evidence="14" type="primary">PAM17</name>
    <name evidence="14" type="ORF">QQS21_001200</name>
</gene>
<evidence type="ECO:0000256" key="3">
    <source>
        <dbReference type="ARBA" id="ARBA00022448"/>
    </source>
</evidence>
<evidence type="ECO:0000256" key="8">
    <source>
        <dbReference type="ARBA" id="ARBA00022989"/>
    </source>
</evidence>
<protein>
    <recommendedName>
        <fullName evidence="12">Presequence translocated-associated motor subunit PAM17</fullName>
    </recommendedName>
</protein>
<dbReference type="InterPro" id="IPR013875">
    <property type="entry name" value="Pam17"/>
</dbReference>
<comment type="subunit">
    <text evidence="12">Component of the PAM complex.</text>
</comment>
<dbReference type="PANTHER" id="PTHR28021">
    <property type="entry name" value="PRESEQUENCE TRANSLOCATED-ASSOCIATED MOTOR SUBUNIT PAM17, MITOCHONDRIAL"/>
    <property type="match status" value="1"/>
</dbReference>
<name>A0AAJ0G270_9HYPO</name>
<evidence type="ECO:0000256" key="4">
    <source>
        <dbReference type="ARBA" id="ARBA00022692"/>
    </source>
</evidence>
<feature type="transmembrane region" description="Helical" evidence="12">
    <location>
        <begin position="144"/>
        <end position="167"/>
    </location>
</feature>
<keyword evidence="4 12" id="KW-0812">Transmembrane</keyword>
<sequence>MSSSFKTLALRLPRTAPSQHQTVVVQCCSKASMSTAARQVCLAKATTTPPRQNSNGNSVPMRRCGNGLAGSNQPMLRLVRTTTPAPSSPMSIASQARCFASSAALAASSEGASAATTTSTSKSKSNLDWDSFFKLRLRRRRIQLLFSVTSGLLGGAGGAILLSTGMAEPLVMQIPLDPFVTLGLMTFACAGMGWLVGPSLGNQMFYLMNHRLKAQMMQKESEFFTRVKKHRVNPTNSSASNPVPDFYGEKIQSVSGYRQWLKDQRAFNKKKTRAFV</sequence>
<comment type="similarity">
    <text evidence="2 12">Belongs to the PAM17 family.</text>
</comment>
<dbReference type="Pfam" id="PF08566">
    <property type="entry name" value="Pam17"/>
    <property type="match status" value="1"/>
</dbReference>
<reference evidence="14" key="1">
    <citation type="submission" date="2023-06" db="EMBL/GenBank/DDBJ databases">
        <title>Conoideocrella luteorostrata (Hypocreales: Clavicipitaceae), a potential biocontrol fungus for elongate hemlock scale in United States Christmas tree production areas.</title>
        <authorList>
            <person name="Barrett H."/>
            <person name="Lovett B."/>
            <person name="Macias A.M."/>
            <person name="Stajich J.E."/>
            <person name="Kasson M.T."/>
        </authorList>
    </citation>
    <scope>NUCLEOTIDE SEQUENCE</scope>
    <source>
        <strain evidence="14">ARSEF 14590</strain>
    </source>
</reference>
<evidence type="ECO:0000313" key="14">
    <source>
        <dbReference type="EMBL" id="KAK2612749.1"/>
    </source>
</evidence>
<feature type="compositionally biased region" description="Polar residues" evidence="13">
    <location>
        <begin position="47"/>
        <end position="58"/>
    </location>
</feature>
<evidence type="ECO:0000256" key="6">
    <source>
        <dbReference type="ARBA" id="ARBA00022927"/>
    </source>
</evidence>
<keyword evidence="3 12" id="KW-0813">Transport</keyword>
<comment type="caution">
    <text evidence="14">The sequence shown here is derived from an EMBL/GenBank/DDBJ whole genome shotgun (WGS) entry which is preliminary data.</text>
</comment>
<evidence type="ECO:0000256" key="9">
    <source>
        <dbReference type="ARBA" id="ARBA00023010"/>
    </source>
</evidence>
<keyword evidence="8 12" id="KW-1133">Transmembrane helix</keyword>
<comment type="subcellular location">
    <subcellularLocation>
        <location evidence="1 12">Mitochondrion inner membrane</location>
        <topology evidence="1 12">Multi-pass membrane protein</topology>
    </subcellularLocation>
</comment>
<dbReference type="GO" id="GO:0001405">
    <property type="term" value="C:PAM complex, Tim23 associated import motor"/>
    <property type="evidence" value="ECO:0007669"/>
    <property type="project" value="UniProtKB-UniRule"/>
</dbReference>
<evidence type="ECO:0000256" key="7">
    <source>
        <dbReference type="ARBA" id="ARBA00022946"/>
    </source>
</evidence>